<protein>
    <recommendedName>
        <fullName evidence="5">DNA/RNA endonuclease G</fullName>
    </recommendedName>
</protein>
<feature type="transmembrane region" description="Helical" evidence="2">
    <location>
        <begin position="48"/>
        <end position="66"/>
    </location>
</feature>
<evidence type="ECO:0000256" key="2">
    <source>
        <dbReference type="SAM" id="Phobius"/>
    </source>
</evidence>
<keyword evidence="4" id="KW-1185">Reference proteome</keyword>
<gene>
    <name evidence="3" type="ORF">GCM10011399_00090</name>
</gene>
<feature type="transmembrane region" description="Helical" evidence="2">
    <location>
        <begin position="100"/>
        <end position="120"/>
    </location>
</feature>
<keyword evidence="2" id="KW-0812">Transmembrane</keyword>
<proteinExistence type="predicted"/>
<feature type="compositionally biased region" description="Polar residues" evidence="1">
    <location>
        <begin position="1"/>
        <end position="16"/>
    </location>
</feature>
<dbReference type="RefSeq" id="WP_188671796.1">
    <property type="nucleotide sequence ID" value="NZ_BMGP01000001.1"/>
</dbReference>
<name>A0A917EUZ6_9MICO</name>
<dbReference type="EMBL" id="BMGP01000001">
    <property type="protein sequence ID" value="GGF10205.1"/>
    <property type="molecule type" value="Genomic_DNA"/>
</dbReference>
<dbReference type="Proteomes" id="UP000598775">
    <property type="component" value="Unassembled WGS sequence"/>
</dbReference>
<comment type="caution">
    <text evidence="3">The sequence shown here is derived from an EMBL/GenBank/DDBJ whole genome shotgun (WGS) entry which is preliminary data.</text>
</comment>
<organism evidence="3 4">
    <name type="scientific">Subtercola lobariae</name>
    <dbReference type="NCBI Taxonomy" id="1588641"/>
    <lineage>
        <taxon>Bacteria</taxon>
        <taxon>Bacillati</taxon>
        <taxon>Actinomycetota</taxon>
        <taxon>Actinomycetes</taxon>
        <taxon>Micrococcales</taxon>
        <taxon>Microbacteriaceae</taxon>
        <taxon>Subtercola</taxon>
    </lineage>
</organism>
<sequence length="219" mass="22514">MTGPSIQSAQPRTNRPVTEPPAAGTTPAAEAALYRRITRRETHSPKSGLAIVVAVLVIVFLVYGGVEIVLNMLGQRALVASPTQVATAISQADSYPVSNVLIAGIVAALVGIALIVAGLAGGRRARHSLADDRAAVVVDNEVIASALARTASHAGNVDPDNTTVTVSHRAARVDIVPTSGNHIDDRKVLDAVTAQVASMPLKPPLSADVVVEKHGKVGA</sequence>
<evidence type="ECO:0000313" key="4">
    <source>
        <dbReference type="Proteomes" id="UP000598775"/>
    </source>
</evidence>
<feature type="region of interest" description="Disordered" evidence="1">
    <location>
        <begin position="1"/>
        <end position="26"/>
    </location>
</feature>
<keyword evidence="2" id="KW-0472">Membrane</keyword>
<reference evidence="3 4" key="1">
    <citation type="journal article" date="2014" name="Int. J. Syst. Evol. Microbiol.">
        <title>Complete genome sequence of Corynebacterium casei LMG S-19264T (=DSM 44701T), isolated from a smear-ripened cheese.</title>
        <authorList>
            <consortium name="US DOE Joint Genome Institute (JGI-PGF)"/>
            <person name="Walter F."/>
            <person name="Albersmeier A."/>
            <person name="Kalinowski J."/>
            <person name="Ruckert C."/>
        </authorList>
    </citation>
    <scope>NUCLEOTIDE SEQUENCE [LARGE SCALE GENOMIC DNA]</scope>
    <source>
        <strain evidence="3 4">CGMCC 1.12976</strain>
    </source>
</reference>
<keyword evidence="2" id="KW-1133">Transmembrane helix</keyword>
<evidence type="ECO:0000313" key="3">
    <source>
        <dbReference type="EMBL" id="GGF10205.1"/>
    </source>
</evidence>
<accession>A0A917EUZ6</accession>
<evidence type="ECO:0008006" key="5">
    <source>
        <dbReference type="Google" id="ProtNLM"/>
    </source>
</evidence>
<evidence type="ECO:0000256" key="1">
    <source>
        <dbReference type="SAM" id="MobiDB-lite"/>
    </source>
</evidence>
<dbReference type="AlphaFoldDB" id="A0A917EUZ6"/>